<organism evidence="2">
    <name type="scientific">Tanacetum cinerariifolium</name>
    <name type="common">Dalmatian daisy</name>
    <name type="synonym">Chrysanthemum cinerariifolium</name>
    <dbReference type="NCBI Taxonomy" id="118510"/>
    <lineage>
        <taxon>Eukaryota</taxon>
        <taxon>Viridiplantae</taxon>
        <taxon>Streptophyta</taxon>
        <taxon>Embryophyta</taxon>
        <taxon>Tracheophyta</taxon>
        <taxon>Spermatophyta</taxon>
        <taxon>Magnoliopsida</taxon>
        <taxon>eudicotyledons</taxon>
        <taxon>Gunneridae</taxon>
        <taxon>Pentapetalae</taxon>
        <taxon>asterids</taxon>
        <taxon>campanulids</taxon>
        <taxon>Asterales</taxon>
        <taxon>Asteraceae</taxon>
        <taxon>Asteroideae</taxon>
        <taxon>Anthemideae</taxon>
        <taxon>Anthemidinae</taxon>
        <taxon>Tanacetum</taxon>
    </lineage>
</organism>
<comment type="caution">
    <text evidence="2">The sequence shown here is derived from an EMBL/GenBank/DDBJ whole genome shotgun (WGS) entry which is preliminary data.</text>
</comment>
<name>A0A699GZG7_TANCI</name>
<protein>
    <submittedName>
        <fullName evidence="2">Uncharacterized protein</fullName>
    </submittedName>
</protein>
<feature type="region of interest" description="Disordered" evidence="1">
    <location>
        <begin position="691"/>
        <end position="712"/>
    </location>
</feature>
<reference evidence="2" key="1">
    <citation type="journal article" date="2019" name="Sci. Rep.">
        <title>Draft genome of Tanacetum cinerariifolium, the natural source of mosquito coil.</title>
        <authorList>
            <person name="Yamashiro T."/>
            <person name="Shiraishi A."/>
            <person name="Satake H."/>
            <person name="Nakayama K."/>
        </authorList>
    </citation>
    <scope>NUCLEOTIDE SEQUENCE</scope>
</reference>
<feature type="compositionally biased region" description="Polar residues" evidence="1">
    <location>
        <begin position="696"/>
        <end position="708"/>
    </location>
</feature>
<evidence type="ECO:0000256" key="1">
    <source>
        <dbReference type="SAM" id="MobiDB-lite"/>
    </source>
</evidence>
<proteinExistence type="predicted"/>
<feature type="region of interest" description="Disordered" evidence="1">
    <location>
        <begin position="413"/>
        <end position="440"/>
    </location>
</feature>
<dbReference type="AlphaFoldDB" id="A0A699GZG7"/>
<gene>
    <name evidence="2" type="ORF">Tci_221363</name>
</gene>
<dbReference type="EMBL" id="BKCJ010060712">
    <property type="protein sequence ID" value="GEW49387.1"/>
    <property type="molecule type" value="Genomic_DNA"/>
</dbReference>
<sequence>MCDGHLVNNPTPLEAKDHFKIVVNSNDDYTSSDDDSLYNENIENVEASPHDSELVSLEVAEIVISEDEEIEDDNLREKLLNFPPTDRSDFTHEEFEIAHIISPPEYDCFYFRNLSDPGEWISILNSKIREKLSSTTRVNLPVEDDHSPFLAYVVWILLSYLMCPVIPPYLHSFGNEDTIFDPDIAINHFYSFKPGLSHRCGTFKKFNTHRSHLNESPIEMITRVVKSFMLLVFHSQELHILSFILGIHLLHLAGSQPILKSSYKTEAGVIISIPSLVGGVADVVVEIKGTGWSIPLLHCEHSPVGSQPDNLSRTRLGSIENMLVGGWSSLFPSAKDKSGLGYGSQIHDGVLSYENEVFTSIFDSRSSDVEDNSVNDRFVKVEGVHAVPPPMTGISMPPKSDFVTDESKFTYGPKQSTTSEFDAKTSDLDSCESSSSEETLENVPKLVESKPKIELNKQKGKITGPRENRSVWNNVQRLNHQNKFLPTAILTKTSRFPINAARHNFARQAASTSTARKVNTARPKVNEIRPRHNVYKSHSPIRRPFNRTTAQKPNFTQHKVNTDRDKTVSVVRGKWETVVKDSDNPHRKLKGKGIVDRGCSRHMTGNKAYLVDYQDFNGRPVAFGGSKGQIAGKVSIACYVLKRVLVTKPQNKTSYELLTGKFEEKCDEGFLVGYSLSSKAIRPITTEKKAYKTAGQKETNNSEGTQDSFDAGNSKMEVDHAQEYDVLPLWSSYTLIVKSSKENNVDEKLNEDTNSNINEEPVDQKDKAFLEELERLKRQEKAANCNTPKMGRSGIRCLGRVTS</sequence>
<evidence type="ECO:0000313" key="2">
    <source>
        <dbReference type="EMBL" id="GEW49387.1"/>
    </source>
</evidence>
<accession>A0A699GZG7</accession>